<keyword evidence="1" id="KW-0472">Membrane</keyword>
<dbReference type="PANTHER" id="PTHR24177">
    <property type="entry name" value="CASKIN"/>
    <property type="match status" value="1"/>
</dbReference>
<feature type="transmembrane region" description="Helical" evidence="1">
    <location>
        <begin position="364"/>
        <end position="387"/>
    </location>
</feature>
<reference evidence="3 4" key="1">
    <citation type="journal article" date="2021" name="Hortic Res">
        <title>The domestication of Cucurbita argyrosperma as revealed by the genome of its wild relative.</title>
        <authorList>
            <person name="Barrera-Redondo J."/>
            <person name="Sanchez-de la Vega G."/>
            <person name="Aguirre-Liguori J.A."/>
            <person name="Castellanos-Morales G."/>
            <person name="Gutierrez-Guerrero Y.T."/>
            <person name="Aguirre-Dugua X."/>
            <person name="Aguirre-Planter E."/>
            <person name="Tenaillon M.I."/>
            <person name="Lira-Saade R."/>
            <person name="Eguiarte L.E."/>
        </authorList>
    </citation>
    <scope>NUCLEOTIDE SEQUENCE [LARGE SCALE GENOMIC DNA]</scope>
    <source>
        <strain evidence="3">JBR-2021</strain>
    </source>
</reference>
<organism evidence="3 4">
    <name type="scientific">Cucurbita argyrosperma subsp. sororia</name>
    <dbReference type="NCBI Taxonomy" id="37648"/>
    <lineage>
        <taxon>Eukaryota</taxon>
        <taxon>Viridiplantae</taxon>
        <taxon>Streptophyta</taxon>
        <taxon>Embryophyta</taxon>
        <taxon>Tracheophyta</taxon>
        <taxon>Spermatophyta</taxon>
        <taxon>Magnoliopsida</taxon>
        <taxon>eudicotyledons</taxon>
        <taxon>Gunneridae</taxon>
        <taxon>Pentapetalae</taxon>
        <taxon>rosids</taxon>
        <taxon>fabids</taxon>
        <taxon>Cucurbitales</taxon>
        <taxon>Cucurbitaceae</taxon>
        <taxon>Cucurbiteae</taxon>
        <taxon>Cucurbita</taxon>
    </lineage>
</organism>
<dbReference type="InterPro" id="IPR026961">
    <property type="entry name" value="PGG_dom"/>
</dbReference>
<name>A0AAV6MNV2_9ROSI</name>
<dbReference type="GO" id="GO:0016020">
    <property type="term" value="C:membrane"/>
    <property type="evidence" value="ECO:0007669"/>
    <property type="project" value="TreeGrafter"/>
</dbReference>
<feature type="domain" description="PGG" evidence="2">
    <location>
        <begin position="311"/>
        <end position="394"/>
    </location>
</feature>
<dbReference type="Pfam" id="PF13962">
    <property type="entry name" value="PGG"/>
    <property type="match status" value="1"/>
</dbReference>
<sequence>MTILSSDDNHEFDVHGDFYETSSSKQVNVKEDQHQPIIADDKTSHHKMGLQLARTKRHNFNIYNWSVKTEDHPLHIQLCEAATRGDWKTAKNIEKTHKGILSEIIRKDRKETALHIATKFNNTAFVEKLMETLTEKELEATDVYGNTALCIAATLGAVDIANSMLQKNKDLVLIRGSQNATPIVVAARYKQNHMVAYLLKEMDLSIQSMATSDQMELLLSAIATDHYDVALLILNENKSLALERDTNDDTPLHEVEDIVERRIRIKKGNQTARELFNQEHTQLAKEGEKWVKSAANSSMRAAISIAIIVLFAGGMNYGSGSPTFVDNKWVTVFVISDAIALISSSFATLLFWLMQRSRCEESDFLLWLPLELVVGIGSLFLSLLAMVLAFDAYLFLLLGTYICSITLLIGGTFSGIIFLFCVLQWELLTDCFAAIYAGGMSYLSNNRLIKGF</sequence>
<evidence type="ECO:0000256" key="1">
    <source>
        <dbReference type="SAM" id="Phobius"/>
    </source>
</evidence>
<feature type="non-terminal residue" evidence="3">
    <location>
        <position position="1"/>
    </location>
</feature>
<gene>
    <name evidence="3" type="ORF">SDJN03_20034</name>
</gene>
<dbReference type="Proteomes" id="UP000685013">
    <property type="component" value="Chromosome 13"/>
</dbReference>
<comment type="caution">
    <text evidence="3">The sequence shown here is derived from an EMBL/GenBank/DDBJ whole genome shotgun (WGS) entry which is preliminary data.</text>
</comment>
<keyword evidence="4" id="KW-1185">Reference proteome</keyword>
<dbReference type="EMBL" id="JAGKQH010000013">
    <property type="protein sequence ID" value="KAG6584102.1"/>
    <property type="molecule type" value="Genomic_DNA"/>
</dbReference>
<dbReference type="Pfam" id="PF12796">
    <property type="entry name" value="Ank_2"/>
    <property type="match status" value="1"/>
</dbReference>
<dbReference type="InterPro" id="IPR002110">
    <property type="entry name" value="Ankyrin_rpt"/>
</dbReference>
<keyword evidence="1" id="KW-0812">Transmembrane</keyword>
<feature type="transmembrane region" description="Helical" evidence="1">
    <location>
        <begin position="393"/>
        <end position="420"/>
    </location>
</feature>
<dbReference type="AlphaFoldDB" id="A0AAV6MNV2"/>
<dbReference type="PANTHER" id="PTHR24177:SF292">
    <property type="entry name" value="ANKYRIN REPEAT FAMILY PROTEIN-RELATED"/>
    <property type="match status" value="1"/>
</dbReference>
<proteinExistence type="predicted"/>
<protein>
    <recommendedName>
        <fullName evidence="2">PGG domain-containing protein</fullName>
    </recommendedName>
</protein>
<evidence type="ECO:0000259" key="2">
    <source>
        <dbReference type="Pfam" id="PF13962"/>
    </source>
</evidence>
<dbReference type="SMART" id="SM00248">
    <property type="entry name" value="ANK"/>
    <property type="match status" value="4"/>
</dbReference>
<feature type="transmembrane region" description="Helical" evidence="1">
    <location>
        <begin position="299"/>
        <end position="317"/>
    </location>
</feature>
<evidence type="ECO:0000313" key="4">
    <source>
        <dbReference type="Proteomes" id="UP000685013"/>
    </source>
</evidence>
<evidence type="ECO:0000313" key="3">
    <source>
        <dbReference type="EMBL" id="KAG6584102.1"/>
    </source>
</evidence>
<feature type="transmembrane region" description="Helical" evidence="1">
    <location>
        <begin position="329"/>
        <end position="352"/>
    </location>
</feature>
<accession>A0AAV6MNV2</accession>
<keyword evidence="1" id="KW-1133">Transmembrane helix</keyword>